<proteinExistence type="inferred from homology"/>
<accession>A0AAU8LZZ2</accession>
<comment type="similarity">
    <text evidence="2">Belongs to the Nudix hydrolase family.</text>
</comment>
<dbReference type="PANTHER" id="PTHR13994">
    <property type="entry name" value="NUDIX HYDROLASE RELATED"/>
    <property type="match status" value="1"/>
</dbReference>
<evidence type="ECO:0000256" key="1">
    <source>
        <dbReference type="ARBA" id="ARBA00022801"/>
    </source>
</evidence>
<dbReference type="PANTHER" id="PTHR13994:SF13">
    <property type="entry name" value="FI03680P"/>
    <property type="match status" value="1"/>
</dbReference>
<dbReference type="InterPro" id="IPR040618">
    <property type="entry name" value="Pre-Nudix"/>
</dbReference>
<dbReference type="KEGG" id="eaj:Q3M24_06890"/>
<evidence type="ECO:0000313" key="4">
    <source>
        <dbReference type="EMBL" id="XCN74466.1"/>
    </source>
</evidence>
<reference evidence="4" key="1">
    <citation type="journal article" date="2024" name="Syst. Appl. Microbiol.">
        <title>First single-strain enrichments of Electrothrix cable bacteria, description of E. aestuarii sp. nov. and E. rattekaaiensis sp. nov., and proposal of a cable bacteria taxonomy following the rules of the SeqCode.</title>
        <authorList>
            <person name="Plum-Jensen L.E."/>
            <person name="Schramm A."/>
            <person name="Marshall I.P.G."/>
        </authorList>
    </citation>
    <scope>NUCLEOTIDE SEQUENCE</scope>
    <source>
        <strain evidence="4">Rat1</strain>
    </source>
</reference>
<dbReference type="PROSITE" id="PS51462">
    <property type="entry name" value="NUDIX"/>
    <property type="match status" value="1"/>
</dbReference>
<dbReference type="SUPFAM" id="SSF55811">
    <property type="entry name" value="Nudix"/>
    <property type="match status" value="1"/>
</dbReference>
<dbReference type="CDD" id="cd04670">
    <property type="entry name" value="NUDIX_ASFGF2_Nudt6"/>
    <property type="match status" value="1"/>
</dbReference>
<evidence type="ECO:0000259" key="3">
    <source>
        <dbReference type="PROSITE" id="PS51462"/>
    </source>
</evidence>
<dbReference type="InterPro" id="IPR000086">
    <property type="entry name" value="NUDIX_hydrolase_dom"/>
</dbReference>
<dbReference type="InterPro" id="IPR020476">
    <property type="entry name" value="Nudix_hydrolase"/>
</dbReference>
<feature type="domain" description="Nudix hydrolase" evidence="3">
    <location>
        <begin position="92"/>
        <end position="221"/>
    </location>
</feature>
<protein>
    <submittedName>
        <fullName evidence="4">NUDIX domain-containing protein</fullName>
    </submittedName>
</protein>
<dbReference type="Gene3D" id="3.40.630.30">
    <property type="match status" value="1"/>
</dbReference>
<dbReference type="InterPro" id="IPR015797">
    <property type="entry name" value="NUDIX_hydrolase-like_dom_sf"/>
</dbReference>
<sequence length="244" mass="27748">MDYTAITYREDKYGGIIIDEATVVQPIDAFEKSLVKMISNQADKKLLWITLPISKSHYIPVFTKHEFTFYDCNEKTIILLRKLAHNPVIPTPTNHTIGVGAFVRDGDSILVVKDRVYRKYKLPGGYVDNAENISQAVTREVSEETGIDVQPESVVSIGHFSPCQFNASNIYFVCKAVPLSTTINITDSREILEARWISIDEYMNAEDIHPYNKLIVKVAMENRGMKPEPCDFFTSLNSQHEFFS</sequence>
<dbReference type="PROSITE" id="PS00893">
    <property type="entry name" value="NUDIX_BOX"/>
    <property type="match status" value="1"/>
</dbReference>
<dbReference type="AlphaFoldDB" id="A0AAU8LZZ2"/>
<keyword evidence="1 2" id="KW-0378">Hydrolase</keyword>
<dbReference type="Pfam" id="PF00293">
    <property type="entry name" value="NUDIX"/>
    <property type="match status" value="1"/>
</dbReference>
<dbReference type="PRINTS" id="PR00502">
    <property type="entry name" value="NUDIXFAMILY"/>
</dbReference>
<organism evidence="4">
    <name type="scientific">Candidatus Electrothrix aestuarii</name>
    <dbReference type="NCBI Taxonomy" id="3062594"/>
    <lineage>
        <taxon>Bacteria</taxon>
        <taxon>Pseudomonadati</taxon>
        <taxon>Thermodesulfobacteriota</taxon>
        <taxon>Desulfobulbia</taxon>
        <taxon>Desulfobulbales</taxon>
        <taxon>Desulfobulbaceae</taxon>
        <taxon>Candidatus Electrothrix</taxon>
    </lineage>
</organism>
<reference evidence="4" key="2">
    <citation type="submission" date="2024-06" db="EMBL/GenBank/DDBJ databases">
        <authorList>
            <person name="Plum-Jensen L.E."/>
            <person name="Schramm A."/>
            <person name="Marshall I.P.G."/>
        </authorList>
    </citation>
    <scope>NUCLEOTIDE SEQUENCE</scope>
    <source>
        <strain evidence="4">Rat1</strain>
    </source>
</reference>
<dbReference type="EMBL" id="CP159373">
    <property type="protein sequence ID" value="XCN74466.1"/>
    <property type="molecule type" value="Genomic_DNA"/>
</dbReference>
<dbReference type="InterPro" id="IPR003293">
    <property type="entry name" value="Nudix_hydrolase6-like"/>
</dbReference>
<dbReference type="GO" id="GO:0047631">
    <property type="term" value="F:ADP-ribose diphosphatase activity"/>
    <property type="evidence" value="ECO:0007669"/>
    <property type="project" value="TreeGrafter"/>
</dbReference>
<dbReference type="GO" id="GO:0035529">
    <property type="term" value="F:NADH pyrophosphatase activity"/>
    <property type="evidence" value="ECO:0007669"/>
    <property type="project" value="TreeGrafter"/>
</dbReference>
<dbReference type="InterPro" id="IPR020084">
    <property type="entry name" value="NUDIX_hydrolase_CS"/>
</dbReference>
<evidence type="ECO:0000256" key="2">
    <source>
        <dbReference type="RuleBase" id="RU003476"/>
    </source>
</evidence>
<dbReference type="Pfam" id="PF18290">
    <property type="entry name" value="Nudix_hydro"/>
    <property type="match status" value="1"/>
</dbReference>
<gene>
    <name evidence="4" type="ORF">Q3M24_06890</name>
</gene>
<name>A0AAU8LZZ2_9BACT</name>
<dbReference type="GO" id="GO:0051287">
    <property type="term" value="F:NAD binding"/>
    <property type="evidence" value="ECO:0007669"/>
    <property type="project" value="TreeGrafter"/>
</dbReference>
<dbReference type="Gene3D" id="3.90.79.10">
    <property type="entry name" value="Nucleoside Triphosphate Pyrophosphohydrolase"/>
    <property type="match status" value="1"/>
</dbReference>